<dbReference type="eggNOG" id="COG3464">
    <property type="taxonomic scope" value="Bacteria"/>
</dbReference>
<name>A0A076NLA5_9CORY</name>
<dbReference type="EMBL" id="CP009211">
    <property type="protein sequence ID" value="AIJ34133.1"/>
    <property type="molecule type" value="Genomic_DNA"/>
</dbReference>
<gene>
    <name evidence="2" type="ORF">CIMIT_09690</name>
    <name evidence="3" type="ORF">SAMEA4535761_02001</name>
</gene>
<dbReference type="EMBL" id="LT906467">
    <property type="protein sequence ID" value="SNV80711.1"/>
    <property type="molecule type" value="Genomic_DNA"/>
</dbReference>
<evidence type="ECO:0000313" key="4">
    <source>
        <dbReference type="Proteomes" id="UP000028780"/>
    </source>
</evidence>
<dbReference type="InterPro" id="IPR029261">
    <property type="entry name" value="Transposase_Znf"/>
</dbReference>
<evidence type="ECO:0000259" key="1">
    <source>
        <dbReference type="Pfam" id="PF14690"/>
    </source>
</evidence>
<dbReference type="Proteomes" id="UP000215374">
    <property type="component" value="Chromosome 1"/>
</dbReference>
<reference evidence="2 4" key="1">
    <citation type="submission" date="2014-08" db="EMBL/GenBank/DDBJ databases">
        <title>Complete genome sequence of Corynebacterium imitans DSM 44264, isolated from a five-month-old boy with suspected pharyngeal diphtheria.</title>
        <authorList>
            <person name="Mollmann S."/>
            <person name="Albersmeier A."/>
            <person name="Ruckert C."/>
            <person name="Tauch A."/>
        </authorList>
    </citation>
    <scope>NUCLEOTIDE SEQUENCE [LARGE SCALE GENOMIC DNA]</scope>
    <source>
        <strain evidence="2 4">DSM 44264</strain>
    </source>
</reference>
<sequence>MSVEATVLPAAMLGISGLVVLAAGEYGGELELLVETSESVTGCPRCGVVAVARGRREHLVRDIPSAGRPVLLVWRKRLWRCAEPACPQRTRSVHLIKRRQYVR</sequence>
<keyword evidence="4" id="KW-1185">Reference proteome</keyword>
<evidence type="ECO:0000313" key="3">
    <source>
        <dbReference type="EMBL" id="SNV80711.1"/>
    </source>
</evidence>
<dbReference type="RefSeq" id="WP_007000757.1">
    <property type="nucleotide sequence ID" value="NZ_CP009211.1"/>
</dbReference>
<evidence type="ECO:0000313" key="2">
    <source>
        <dbReference type="EMBL" id="AIJ34133.1"/>
    </source>
</evidence>
<dbReference type="OrthoDB" id="3255666at2"/>
<dbReference type="Pfam" id="PF14690">
    <property type="entry name" value="Zn_ribbon_ISL3"/>
    <property type="match status" value="1"/>
</dbReference>
<dbReference type="Proteomes" id="UP000028780">
    <property type="component" value="Chromosome"/>
</dbReference>
<protein>
    <submittedName>
        <fullName evidence="2 3">Transposase</fullName>
    </submittedName>
</protein>
<dbReference type="HOGENOM" id="CLU_2257685_0_0_11"/>
<evidence type="ECO:0000313" key="5">
    <source>
        <dbReference type="Proteomes" id="UP000215374"/>
    </source>
</evidence>
<accession>A0A076NLA5</accession>
<dbReference type="STRING" id="156978.CIMIT_09690"/>
<dbReference type="KEGG" id="cii:CIMIT_09690"/>
<feature type="domain" description="Transposase IS204/IS1001/IS1096/IS1165 zinc-finger" evidence="1">
    <location>
        <begin position="41"/>
        <end position="83"/>
    </location>
</feature>
<dbReference type="AlphaFoldDB" id="A0A076NLA5"/>
<reference evidence="3 5" key="2">
    <citation type="submission" date="2017-06" db="EMBL/GenBank/DDBJ databases">
        <authorList>
            <consortium name="Pathogen Informatics"/>
        </authorList>
    </citation>
    <scope>NUCLEOTIDE SEQUENCE [LARGE SCALE GENOMIC DNA]</scope>
    <source>
        <strain evidence="3 5">NCTC13015</strain>
    </source>
</reference>
<organism evidence="2 4">
    <name type="scientific">Corynebacterium imitans</name>
    <dbReference type="NCBI Taxonomy" id="156978"/>
    <lineage>
        <taxon>Bacteria</taxon>
        <taxon>Bacillati</taxon>
        <taxon>Actinomycetota</taxon>
        <taxon>Actinomycetes</taxon>
        <taxon>Mycobacteriales</taxon>
        <taxon>Corynebacteriaceae</taxon>
        <taxon>Corynebacterium</taxon>
    </lineage>
</organism>
<proteinExistence type="predicted"/>